<feature type="compositionally biased region" description="Basic and acidic residues" evidence="7">
    <location>
        <begin position="1"/>
        <end position="21"/>
    </location>
</feature>
<proteinExistence type="predicted"/>
<evidence type="ECO:0000256" key="3">
    <source>
        <dbReference type="ARBA" id="ARBA00022679"/>
    </source>
</evidence>
<dbReference type="Gene3D" id="1.10.510.10">
    <property type="entry name" value="Transferase(Phosphotransferase) domain 1"/>
    <property type="match status" value="1"/>
</dbReference>
<evidence type="ECO:0000256" key="7">
    <source>
        <dbReference type="SAM" id="MobiDB-lite"/>
    </source>
</evidence>
<keyword evidence="4" id="KW-0547">Nucleotide-binding</keyword>
<dbReference type="SUPFAM" id="SSF56112">
    <property type="entry name" value="Protein kinase-like (PK-like)"/>
    <property type="match status" value="1"/>
</dbReference>
<dbReference type="Gene3D" id="3.30.200.20">
    <property type="entry name" value="Phosphorylase Kinase, domain 1"/>
    <property type="match status" value="1"/>
</dbReference>
<organism evidence="10 11">
    <name type="scientific">Streptomonospora halophila</name>
    <dbReference type="NCBI Taxonomy" id="427369"/>
    <lineage>
        <taxon>Bacteria</taxon>
        <taxon>Bacillati</taxon>
        <taxon>Actinomycetota</taxon>
        <taxon>Actinomycetes</taxon>
        <taxon>Streptosporangiales</taxon>
        <taxon>Nocardiopsidaceae</taxon>
        <taxon>Streptomonospora</taxon>
    </lineage>
</organism>
<keyword evidence="2" id="KW-0723">Serine/threonine-protein kinase</keyword>
<keyword evidence="8" id="KW-1133">Transmembrane helix</keyword>
<dbReference type="EMBL" id="BAABIK010000023">
    <property type="protein sequence ID" value="GAA4950309.1"/>
    <property type="molecule type" value="Genomic_DNA"/>
</dbReference>
<feature type="domain" description="Protein kinase" evidence="9">
    <location>
        <begin position="42"/>
        <end position="305"/>
    </location>
</feature>
<evidence type="ECO:0000256" key="5">
    <source>
        <dbReference type="ARBA" id="ARBA00022777"/>
    </source>
</evidence>
<feature type="region of interest" description="Disordered" evidence="7">
    <location>
        <begin position="1"/>
        <end position="32"/>
    </location>
</feature>
<dbReference type="InterPro" id="IPR011009">
    <property type="entry name" value="Kinase-like_dom_sf"/>
</dbReference>
<dbReference type="CDD" id="cd14014">
    <property type="entry name" value="STKc_PknB_like"/>
    <property type="match status" value="1"/>
</dbReference>
<dbReference type="PANTHER" id="PTHR43289">
    <property type="entry name" value="MITOGEN-ACTIVATED PROTEIN KINASE KINASE KINASE 20-RELATED"/>
    <property type="match status" value="1"/>
</dbReference>
<dbReference type="Proteomes" id="UP001499993">
    <property type="component" value="Unassembled WGS sequence"/>
</dbReference>
<evidence type="ECO:0000256" key="6">
    <source>
        <dbReference type="ARBA" id="ARBA00022840"/>
    </source>
</evidence>
<gene>
    <name evidence="10" type="ORF">GCM10023224_38230</name>
</gene>
<keyword evidence="3" id="KW-0808">Transferase</keyword>
<sequence>MSSIEKPEAERPEAERPESADTHSAAAAVDTGTPHRVLKGRYELADEIARGGVGTVWRATDLVLDRRVAVKELRLPDDLSAAERESLLQRTTREARVAARLAHPGVVTVLDVVDEDDRPWIVMEYIDARTLAGIIDVAGPLPYQRVAEIGLQLIDALRVAHDDGIVHRDVKPENVMISEDGRVVLTDFGLAAWTGESALTSSGRIIGSPSYIPPERAKAGPVGPESDLWSLGATLYAAVEGHPPYDRKGYIRILKGADLDDPPAAQNAGPLAPVLAGLLHVQPGDRLTADNATKMLRIAALAPWAPETSPETAAKTAATGAQPIVPRPAREDAHGDRDTGDGARGGGGAQHSAAGGEAEETDEEGETLGADDGGAFEEDDSGSAREHFRQGAHLLRNSFQESVSDLQDQVSDSVSHLHERIQRHRPESVGHLLTSIRDSTDTLGLTSSGKHREGSSLPVVLAVVAGVLLLLGVVLWALLFRT</sequence>
<comment type="caution">
    <text evidence="10">The sequence shown here is derived from an EMBL/GenBank/DDBJ whole genome shotgun (WGS) entry which is preliminary data.</text>
</comment>
<dbReference type="InterPro" id="IPR000719">
    <property type="entry name" value="Prot_kinase_dom"/>
</dbReference>
<accession>A0ABP9GQ15</accession>
<feature type="region of interest" description="Disordered" evidence="7">
    <location>
        <begin position="305"/>
        <end position="387"/>
    </location>
</feature>
<dbReference type="PROSITE" id="PS50011">
    <property type="entry name" value="PROTEIN_KINASE_DOM"/>
    <property type="match status" value="1"/>
</dbReference>
<keyword evidence="8" id="KW-0812">Transmembrane</keyword>
<keyword evidence="5" id="KW-0418">Kinase</keyword>
<dbReference type="PANTHER" id="PTHR43289:SF6">
    <property type="entry name" value="SERINE_THREONINE-PROTEIN KINASE NEKL-3"/>
    <property type="match status" value="1"/>
</dbReference>
<evidence type="ECO:0000256" key="4">
    <source>
        <dbReference type="ARBA" id="ARBA00022741"/>
    </source>
</evidence>
<dbReference type="SMART" id="SM00220">
    <property type="entry name" value="S_TKc"/>
    <property type="match status" value="1"/>
</dbReference>
<feature type="compositionally biased region" description="Basic and acidic residues" evidence="7">
    <location>
        <begin position="328"/>
        <end position="341"/>
    </location>
</feature>
<keyword evidence="6" id="KW-0067">ATP-binding</keyword>
<evidence type="ECO:0000256" key="1">
    <source>
        <dbReference type="ARBA" id="ARBA00012513"/>
    </source>
</evidence>
<dbReference type="Pfam" id="PF00069">
    <property type="entry name" value="Pkinase"/>
    <property type="match status" value="1"/>
</dbReference>
<protein>
    <recommendedName>
        <fullName evidence="1">non-specific serine/threonine protein kinase</fullName>
        <ecNumber evidence="1">2.7.11.1</ecNumber>
    </recommendedName>
</protein>
<dbReference type="InterPro" id="IPR008271">
    <property type="entry name" value="Ser/Thr_kinase_AS"/>
</dbReference>
<evidence type="ECO:0000259" key="9">
    <source>
        <dbReference type="PROSITE" id="PS50011"/>
    </source>
</evidence>
<keyword evidence="11" id="KW-1185">Reference proteome</keyword>
<evidence type="ECO:0000256" key="8">
    <source>
        <dbReference type="SAM" id="Phobius"/>
    </source>
</evidence>
<dbReference type="EC" id="2.7.11.1" evidence="1"/>
<evidence type="ECO:0000256" key="2">
    <source>
        <dbReference type="ARBA" id="ARBA00022527"/>
    </source>
</evidence>
<reference evidence="11" key="1">
    <citation type="journal article" date="2019" name="Int. J. Syst. Evol. Microbiol.">
        <title>The Global Catalogue of Microorganisms (GCM) 10K type strain sequencing project: providing services to taxonomists for standard genome sequencing and annotation.</title>
        <authorList>
            <consortium name="The Broad Institute Genomics Platform"/>
            <consortium name="The Broad Institute Genome Sequencing Center for Infectious Disease"/>
            <person name="Wu L."/>
            <person name="Ma J."/>
        </authorList>
    </citation>
    <scope>NUCLEOTIDE SEQUENCE [LARGE SCALE GENOMIC DNA]</scope>
    <source>
        <strain evidence="11">JCM 18123</strain>
    </source>
</reference>
<feature type="transmembrane region" description="Helical" evidence="8">
    <location>
        <begin position="457"/>
        <end position="480"/>
    </location>
</feature>
<name>A0ABP9GQ15_9ACTN</name>
<evidence type="ECO:0000313" key="11">
    <source>
        <dbReference type="Proteomes" id="UP001499993"/>
    </source>
</evidence>
<dbReference type="PROSITE" id="PS00108">
    <property type="entry name" value="PROTEIN_KINASE_ST"/>
    <property type="match status" value="1"/>
</dbReference>
<keyword evidence="8" id="KW-0472">Membrane</keyword>
<feature type="compositionally biased region" description="Acidic residues" evidence="7">
    <location>
        <begin position="357"/>
        <end position="366"/>
    </location>
</feature>
<evidence type="ECO:0000313" key="10">
    <source>
        <dbReference type="EMBL" id="GAA4950309.1"/>
    </source>
</evidence>